<comment type="caution">
    <text evidence="3">The sequence shown here is derived from an EMBL/GenBank/DDBJ whole genome shotgun (WGS) entry which is preliminary data.</text>
</comment>
<keyword evidence="2" id="KW-1133">Transmembrane helix</keyword>
<evidence type="ECO:0000313" key="4">
    <source>
        <dbReference type="Proteomes" id="UP000052982"/>
    </source>
</evidence>
<evidence type="ECO:0008006" key="5">
    <source>
        <dbReference type="Google" id="ProtNLM"/>
    </source>
</evidence>
<dbReference type="AlphaFoldDB" id="A0A101TAD2"/>
<proteinExistence type="predicted"/>
<name>A0A101TAD2_9ACTN</name>
<feature type="region of interest" description="Disordered" evidence="1">
    <location>
        <begin position="1"/>
        <end position="26"/>
    </location>
</feature>
<keyword evidence="4" id="KW-1185">Reference proteome</keyword>
<evidence type="ECO:0000256" key="2">
    <source>
        <dbReference type="SAM" id="Phobius"/>
    </source>
</evidence>
<feature type="transmembrane region" description="Helical" evidence="2">
    <location>
        <begin position="34"/>
        <end position="53"/>
    </location>
</feature>
<keyword evidence="2" id="KW-0472">Membrane</keyword>
<feature type="non-terminal residue" evidence="3">
    <location>
        <position position="1"/>
    </location>
</feature>
<gene>
    <name evidence="3" type="ORF">AQJ64_02495</name>
</gene>
<evidence type="ECO:0000313" key="3">
    <source>
        <dbReference type="EMBL" id="KUN88647.1"/>
    </source>
</evidence>
<accession>A0A101TAD2</accession>
<dbReference type="STRING" id="1943.AQJ64_02495"/>
<protein>
    <recommendedName>
        <fullName evidence="5">Sugar kinase</fullName>
    </recommendedName>
</protein>
<evidence type="ECO:0000256" key="1">
    <source>
        <dbReference type="SAM" id="MobiDB-lite"/>
    </source>
</evidence>
<dbReference type="Proteomes" id="UP000052982">
    <property type="component" value="Unassembled WGS sequence"/>
</dbReference>
<organism evidence="3 4">
    <name type="scientific">Streptomyces griseoruber</name>
    <dbReference type="NCBI Taxonomy" id="1943"/>
    <lineage>
        <taxon>Bacteria</taxon>
        <taxon>Bacillati</taxon>
        <taxon>Actinomycetota</taxon>
        <taxon>Actinomycetes</taxon>
        <taxon>Kitasatosporales</taxon>
        <taxon>Streptomycetaceae</taxon>
        <taxon>Streptomyces</taxon>
    </lineage>
</organism>
<keyword evidence="2" id="KW-0812">Transmembrane</keyword>
<reference evidence="3 4" key="1">
    <citation type="submission" date="2015-10" db="EMBL/GenBank/DDBJ databases">
        <title>Draft genome sequence of Streptomyces griseoruber DSM 40281, type strain for the species Streptomyces griseoruber.</title>
        <authorList>
            <person name="Ruckert C."/>
            <person name="Winkler A."/>
            <person name="Kalinowski J."/>
            <person name="Kampfer P."/>
            <person name="Glaeser S."/>
        </authorList>
    </citation>
    <scope>NUCLEOTIDE SEQUENCE [LARGE SCALE GENOMIC DNA]</scope>
    <source>
        <strain evidence="3 4">DSM 40281</strain>
    </source>
</reference>
<sequence length="201" mass="22541">QGHRMTASLPRQAAPPDEPPRPPEDRRHVIRRRALTLLIIVLLIGVPAGYLVISANQSRDSGKDKEAKYSATGLTAGWPSKVQRRLYQVPVPHPSNQVAYYETNNWKTSRLYVQFQTTHAGLDQFLRQIGADRTDLEQGDITISARDQGITGWRFKGPGARTGRFYGMVVEKKDPTPTLDVVVNYGNPVYPFVYVVSRTVP</sequence>
<dbReference type="EMBL" id="LMWW01000003">
    <property type="protein sequence ID" value="KUN88647.1"/>
    <property type="molecule type" value="Genomic_DNA"/>
</dbReference>